<accession>A0ACC7NN84</accession>
<keyword evidence="2" id="KW-1185">Reference proteome</keyword>
<dbReference type="Proteomes" id="UP001629235">
    <property type="component" value="Unassembled WGS sequence"/>
</dbReference>
<dbReference type="EMBL" id="JAQQDW010000108">
    <property type="protein sequence ID" value="MFM0108225.1"/>
    <property type="molecule type" value="Genomic_DNA"/>
</dbReference>
<organism evidence="1 2">
    <name type="scientific">Paraburkholderia rhynchosiae</name>
    <dbReference type="NCBI Taxonomy" id="487049"/>
    <lineage>
        <taxon>Bacteria</taxon>
        <taxon>Pseudomonadati</taxon>
        <taxon>Pseudomonadota</taxon>
        <taxon>Betaproteobacteria</taxon>
        <taxon>Burkholderiales</taxon>
        <taxon>Burkholderiaceae</taxon>
        <taxon>Paraburkholderia</taxon>
    </lineage>
</organism>
<evidence type="ECO:0000313" key="2">
    <source>
        <dbReference type="Proteomes" id="UP001629235"/>
    </source>
</evidence>
<name>A0ACC7NN84_9BURK</name>
<comment type="caution">
    <text evidence="1">The sequence shown here is derived from an EMBL/GenBank/DDBJ whole genome shotgun (WGS) entry which is preliminary data.</text>
</comment>
<evidence type="ECO:0000313" key="1">
    <source>
        <dbReference type="EMBL" id="MFM0108225.1"/>
    </source>
</evidence>
<sequence>MDFGIGTYSLGYAAGVLSILSPCVLPIVPIILGTATAAHRLGALALTAGLTISFTVVGIFIATIGFSLGIDASAFRLAAAVLLVGFGIVLMSTRMQAQLATASSGISNAGQALLSRLTPTGLRGQFVVGLMLGAIWSPCVGPTLGAAATLASQGTDLARVSLLMAAFGIGAATPMIALGSLSRTMILKARGKLISAGSSGKYLLGSVLVVIGVLILTGIDKSAEAFIVQISPEWLTNLTTRF</sequence>
<reference evidence="1 2" key="1">
    <citation type="journal article" date="2024" name="Chem. Sci.">
        <title>Discovery of megapolipeptins by genome mining of a Burkholderiales bacteria collection.</title>
        <authorList>
            <person name="Paulo B.S."/>
            <person name="Recchia M.J.J."/>
            <person name="Lee S."/>
            <person name="Fergusson C.H."/>
            <person name="Romanowski S.B."/>
            <person name="Hernandez A."/>
            <person name="Krull N."/>
            <person name="Liu D.Y."/>
            <person name="Cavanagh H."/>
            <person name="Bos A."/>
            <person name="Gray C.A."/>
            <person name="Murphy B.T."/>
            <person name="Linington R.G."/>
            <person name="Eustaquio A.S."/>
        </authorList>
    </citation>
    <scope>NUCLEOTIDE SEQUENCE [LARGE SCALE GENOMIC DNA]</scope>
    <source>
        <strain evidence="1 2">RL18-126-BIB-B</strain>
    </source>
</reference>
<proteinExistence type="predicted"/>
<protein>
    <submittedName>
        <fullName evidence="1">Cytochrome c biogenesis CcdA family protein</fullName>
    </submittedName>
</protein>
<gene>
    <name evidence="1" type="ORF">PQR01_33500</name>
</gene>